<dbReference type="Pfam" id="PF26164">
    <property type="entry name" value="Bact_GSDM"/>
    <property type="match status" value="1"/>
</dbReference>
<reference evidence="12 13" key="1">
    <citation type="submission" date="2016-10" db="EMBL/GenBank/DDBJ databases">
        <authorList>
            <person name="de Groot N.N."/>
        </authorList>
    </citation>
    <scope>NUCLEOTIDE SEQUENCE [LARGE SCALE GENOMIC DNA]</scope>
    <source>
        <strain evidence="12 13">DSM 21668</strain>
    </source>
</reference>
<evidence type="ECO:0000256" key="5">
    <source>
        <dbReference type="ARBA" id="ARBA00022490"/>
    </source>
</evidence>
<dbReference type="EMBL" id="FNGS01000005">
    <property type="protein sequence ID" value="SDM16573.1"/>
    <property type="molecule type" value="Genomic_DNA"/>
</dbReference>
<keyword evidence="4" id="KW-1003">Cell membrane</keyword>
<accession>A0A1G9R043</accession>
<evidence type="ECO:0000256" key="2">
    <source>
        <dbReference type="ARBA" id="ARBA00004651"/>
    </source>
</evidence>
<keyword evidence="13" id="KW-1185">Reference proteome</keyword>
<organism evidence="12 13">
    <name type="scientific">Siphonobacter aquaeclarae</name>
    <dbReference type="NCBI Taxonomy" id="563176"/>
    <lineage>
        <taxon>Bacteria</taxon>
        <taxon>Pseudomonadati</taxon>
        <taxon>Bacteroidota</taxon>
        <taxon>Cytophagia</taxon>
        <taxon>Cytophagales</taxon>
        <taxon>Cytophagaceae</taxon>
        <taxon>Siphonobacter</taxon>
    </lineage>
</organism>
<evidence type="ECO:0000256" key="6">
    <source>
        <dbReference type="ARBA" id="ARBA00022692"/>
    </source>
</evidence>
<evidence type="ECO:0000256" key="10">
    <source>
        <dbReference type="ARBA" id="ARBA00093798"/>
    </source>
</evidence>
<dbReference type="STRING" id="563176.SAMN04488090_2671"/>
<dbReference type="OrthoDB" id="981394at2"/>
<keyword evidence="3" id="KW-1134">Transmembrane beta strand</keyword>
<dbReference type="InterPro" id="IPR058978">
    <property type="entry name" value="GSDM_bact-type"/>
</dbReference>
<evidence type="ECO:0000256" key="7">
    <source>
        <dbReference type="ARBA" id="ARBA00023118"/>
    </source>
</evidence>
<keyword evidence="5" id="KW-0963">Cytoplasm</keyword>
<evidence type="ECO:0000256" key="4">
    <source>
        <dbReference type="ARBA" id="ARBA00022475"/>
    </source>
</evidence>
<protein>
    <recommendedName>
        <fullName evidence="10">Gasdermin bGSDM</fullName>
    </recommendedName>
    <alternativeName>
        <fullName evidence="11">Bacterial gasdermin</fullName>
    </alternativeName>
</protein>
<evidence type="ECO:0000313" key="12">
    <source>
        <dbReference type="EMBL" id="SDM16573.1"/>
    </source>
</evidence>
<evidence type="ECO:0000256" key="1">
    <source>
        <dbReference type="ARBA" id="ARBA00004496"/>
    </source>
</evidence>
<evidence type="ECO:0000256" key="3">
    <source>
        <dbReference type="ARBA" id="ARBA00022452"/>
    </source>
</evidence>
<proteinExistence type="inferred from homology"/>
<sequence length="233" mass="26263">MNLTQSLRNEGYDYIDSLVRNHKLGQLWLRKNFNEPELYFERVTDAFSSDVALEEILNPALNVDFNQQNTFKFNIGMTVLEETLTSIGMSQLGLSTKLSTGKSVSIKFDHTLSKEYALGNMEHFFQEADFVRPSPSLLRNANKNFILFVSGLIEAENLIAEINTDKEISAEVVAELTEAAKGTASFDLTKKTTLKMTSDPGQRFPVAVKAHRLFYDKGVFGQMKLISNVLETF</sequence>
<dbReference type="AlphaFoldDB" id="A0A1G9R043"/>
<comment type="similarity">
    <text evidence="9">Belongs to the bacterial gasdermin family.</text>
</comment>
<evidence type="ECO:0000313" key="13">
    <source>
        <dbReference type="Proteomes" id="UP000198901"/>
    </source>
</evidence>
<keyword evidence="8" id="KW-0472">Membrane</keyword>
<keyword evidence="6" id="KW-0812">Transmembrane</keyword>
<comment type="subcellular location">
    <subcellularLocation>
        <location evidence="2">Cell membrane</location>
        <topology evidence="2">Multi-pass membrane protein</topology>
    </subcellularLocation>
    <subcellularLocation>
        <location evidence="1">Cytoplasm</location>
    </subcellularLocation>
</comment>
<dbReference type="RefSeq" id="WP_093202961.1">
    <property type="nucleotide sequence ID" value="NZ_FNGS01000005.1"/>
</dbReference>
<gene>
    <name evidence="12" type="ORF">SAMN04488090_2671</name>
</gene>
<evidence type="ECO:0000256" key="9">
    <source>
        <dbReference type="ARBA" id="ARBA00093769"/>
    </source>
</evidence>
<name>A0A1G9R043_9BACT</name>
<dbReference type="Proteomes" id="UP000198901">
    <property type="component" value="Unassembled WGS sequence"/>
</dbReference>
<evidence type="ECO:0000256" key="8">
    <source>
        <dbReference type="ARBA" id="ARBA00023136"/>
    </source>
</evidence>
<evidence type="ECO:0000256" key="11">
    <source>
        <dbReference type="ARBA" id="ARBA00093802"/>
    </source>
</evidence>
<keyword evidence="7" id="KW-0051">Antiviral defense</keyword>